<dbReference type="SMART" id="SM00249">
    <property type="entry name" value="PHD"/>
    <property type="match status" value="1"/>
</dbReference>
<keyword evidence="3" id="KW-0862">Zinc</keyword>
<keyword evidence="2" id="KW-0863">Zinc-finger</keyword>
<feature type="compositionally biased region" description="Low complexity" evidence="4">
    <location>
        <begin position="20"/>
        <end position="29"/>
    </location>
</feature>
<evidence type="ECO:0000256" key="3">
    <source>
        <dbReference type="ARBA" id="ARBA00022833"/>
    </source>
</evidence>
<dbReference type="InterPro" id="IPR011011">
    <property type="entry name" value="Znf_FYVE_PHD"/>
</dbReference>
<dbReference type="InterPro" id="IPR001965">
    <property type="entry name" value="Znf_PHD"/>
</dbReference>
<accession>A0AA35YKJ5</accession>
<feature type="compositionally biased region" description="Acidic residues" evidence="4">
    <location>
        <begin position="296"/>
        <end position="307"/>
    </location>
</feature>
<feature type="compositionally biased region" description="Acidic residues" evidence="4">
    <location>
        <begin position="249"/>
        <end position="288"/>
    </location>
</feature>
<protein>
    <recommendedName>
        <fullName evidence="5">Zinc finger PHD-type domain-containing protein</fullName>
    </recommendedName>
</protein>
<evidence type="ECO:0000256" key="1">
    <source>
        <dbReference type="ARBA" id="ARBA00022723"/>
    </source>
</evidence>
<feature type="domain" description="Zinc finger PHD-type" evidence="5">
    <location>
        <begin position="358"/>
        <end position="404"/>
    </location>
</feature>
<dbReference type="Gene3D" id="3.30.40.10">
    <property type="entry name" value="Zinc/RING finger domain, C3HC4 (zinc finger)"/>
    <property type="match status" value="1"/>
</dbReference>
<dbReference type="SUPFAM" id="SSF57903">
    <property type="entry name" value="FYVE/PHD zinc finger"/>
    <property type="match status" value="1"/>
</dbReference>
<keyword evidence="7" id="KW-1185">Reference proteome</keyword>
<dbReference type="Proteomes" id="UP001177003">
    <property type="component" value="Chromosome 3"/>
</dbReference>
<proteinExistence type="predicted"/>
<feature type="compositionally biased region" description="Polar residues" evidence="4">
    <location>
        <begin position="41"/>
        <end position="55"/>
    </location>
</feature>
<feature type="compositionally biased region" description="Basic residues" evidence="4">
    <location>
        <begin position="327"/>
        <end position="338"/>
    </location>
</feature>
<dbReference type="InterPro" id="IPR013083">
    <property type="entry name" value="Znf_RING/FYVE/PHD"/>
</dbReference>
<evidence type="ECO:0000313" key="7">
    <source>
        <dbReference type="Proteomes" id="UP001177003"/>
    </source>
</evidence>
<dbReference type="EMBL" id="OX465079">
    <property type="protein sequence ID" value="CAI9275654.1"/>
    <property type="molecule type" value="Genomic_DNA"/>
</dbReference>
<feature type="region of interest" description="Disordered" evidence="4">
    <location>
        <begin position="165"/>
        <end position="213"/>
    </location>
</feature>
<name>A0AA35YKJ5_LACSI</name>
<dbReference type="AlphaFoldDB" id="A0AA35YKJ5"/>
<gene>
    <name evidence="6" type="ORF">LSALG_LOCUS15678</name>
</gene>
<feature type="compositionally biased region" description="Basic and acidic residues" evidence="4">
    <location>
        <begin position="180"/>
        <end position="202"/>
    </location>
</feature>
<keyword evidence="1" id="KW-0479">Metal-binding</keyword>
<evidence type="ECO:0000256" key="2">
    <source>
        <dbReference type="ARBA" id="ARBA00022771"/>
    </source>
</evidence>
<reference evidence="6" key="1">
    <citation type="submission" date="2023-04" db="EMBL/GenBank/DDBJ databases">
        <authorList>
            <person name="Vijverberg K."/>
            <person name="Xiong W."/>
            <person name="Schranz E."/>
        </authorList>
    </citation>
    <scope>NUCLEOTIDE SEQUENCE</scope>
</reference>
<evidence type="ECO:0000256" key="4">
    <source>
        <dbReference type="SAM" id="MobiDB-lite"/>
    </source>
</evidence>
<feature type="region of interest" description="Disordered" evidence="4">
    <location>
        <begin position="1"/>
        <end position="65"/>
    </location>
</feature>
<evidence type="ECO:0000313" key="6">
    <source>
        <dbReference type="EMBL" id="CAI9275654.1"/>
    </source>
</evidence>
<evidence type="ECO:0000259" key="5">
    <source>
        <dbReference type="SMART" id="SM00249"/>
    </source>
</evidence>
<feature type="region of interest" description="Disordered" evidence="4">
    <location>
        <begin position="108"/>
        <end position="135"/>
    </location>
</feature>
<dbReference type="CDD" id="cd15568">
    <property type="entry name" value="PHD5_NSD"/>
    <property type="match status" value="1"/>
</dbReference>
<dbReference type="PANTHER" id="PTHR46695:SF5">
    <property type="entry name" value="RNA POLYMERASE-ASSOCIATED PROTEIN RTF1 HOMOLOG"/>
    <property type="match status" value="1"/>
</dbReference>
<sequence>MEVEEENNSKHLQESTTAVSNESLLENNSMNDTELEIKAPESNTQEEQGEKSSVLSPKLDDPNPFDAVAVGETAEEKVVIVECENSEQTGGCWNSVVVEPTSLLKDEKKGAEGAANDGISTSDVAATERGGSELTNSTKVDVGECEAAVIVRDNGLDAVEENANNSEEVTNTNGSFAIQNDKDGSEDKMETVKVEEAGETMKEGGGVDVPLVPVSEIDEREEVMADVKISGDEIVLGDEAITESQVDVQDAEAEVVADEEEGLEEGNTTDDENAAGAAENEDEEPTLADEEKSLDTELETDEEATMADEEKAPTEEMETELTESVVKRGRKKRKRGGKNSKATPKSTVGRKKIIDEDVCFICFDGGDLVLCDMRTCPKAYHPSCVNREAAFFQTKGRWNCEIQLKGRFIREPATTQIP</sequence>
<organism evidence="6 7">
    <name type="scientific">Lactuca saligna</name>
    <name type="common">Willowleaf lettuce</name>
    <dbReference type="NCBI Taxonomy" id="75948"/>
    <lineage>
        <taxon>Eukaryota</taxon>
        <taxon>Viridiplantae</taxon>
        <taxon>Streptophyta</taxon>
        <taxon>Embryophyta</taxon>
        <taxon>Tracheophyta</taxon>
        <taxon>Spermatophyta</taxon>
        <taxon>Magnoliopsida</taxon>
        <taxon>eudicotyledons</taxon>
        <taxon>Gunneridae</taxon>
        <taxon>Pentapetalae</taxon>
        <taxon>asterids</taxon>
        <taxon>campanulids</taxon>
        <taxon>Asterales</taxon>
        <taxon>Asteraceae</taxon>
        <taxon>Cichorioideae</taxon>
        <taxon>Cichorieae</taxon>
        <taxon>Lactucinae</taxon>
        <taxon>Lactuca</taxon>
    </lineage>
</organism>
<dbReference type="PANTHER" id="PTHR46695">
    <property type="entry name" value="ZINC FINGER CCCH DOMAIN-CONTAINING PROTEIN 44-RELATED"/>
    <property type="match status" value="1"/>
</dbReference>
<dbReference type="GO" id="GO:0008270">
    <property type="term" value="F:zinc ion binding"/>
    <property type="evidence" value="ECO:0007669"/>
    <property type="project" value="UniProtKB-KW"/>
</dbReference>
<feature type="region of interest" description="Disordered" evidence="4">
    <location>
        <begin position="240"/>
        <end position="347"/>
    </location>
</feature>